<feature type="domain" description="Copper amine oxidase-like N-terminal" evidence="2">
    <location>
        <begin position="60"/>
        <end position="125"/>
    </location>
</feature>
<evidence type="ECO:0000313" key="4">
    <source>
        <dbReference type="Proteomes" id="UP000095255"/>
    </source>
</evidence>
<name>A0A1E5L255_9FIRM</name>
<keyword evidence="1" id="KW-0472">Membrane</keyword>
<dbReference type="InterPro" id="IPR012854">
    <property type="entry name" value="Cu_amine_oxidase-like_N"/>
</dbReference>
<dbReference type="Gene3D" id="3.30.457.10">
    <property type="entry name" value="Copper amine oxidase-like, N-terminal domain"/>
    <property type="match status" value="1"/>
</dbReference>
<dbReference type="EMBL" id="MJAT01000040">
    <property type="protein sequence ID" value="OEH84215.1"/>
    <property type="molecule type" value="Genomic_DNA"/>
</dbReference>
<dbReference type="AlphaFoldDB" id="A0A1E5L255"/>
<gene>
    <name evidence="3" type="ORF">BHU72_12490</name>
</gene>
<dbReference type="Proteomes" id="UP000095255">
    <property type="component" value="Unassembled WGS sequence"/>
</dbReference>
<proteinExistence type="predicted"/>
<comment type="caution">
    <text evidence="3">The sequence shown here is derived from an EMBL/GenBank/DDBJ whole genome shotgun (WGS) entry which is preliminary data.</text>
</comment>
<dbReference type="InterPro" id="IPR036582">
    <property type="entry name" value="Mao_N_sf"/>
</dbReference>
<sequence length="268" mass="29951">MRRERFAKEQREKLIKRTTRLLIVCVVVMAMSFAITVVSAQSTTVREQLEGIYRNIVVLVDGKKVITSDASVVVDNGRVLVPIRTVSEALGVDVKWKQETGEVILTTPKNDPKSRAISQLAVLRNVGPFYTSNDASVSIAQRKFSTGLLVDYGAAQLDNPNVMEFVVKLDQQFSGFETYVGVEDHTQNSSSTFIVSFYADDRLLDSPSLRITEENPVQPAQYARWLKYEGLGDAKRLTVRVEFIRNEGTIGAYQELTAAFGNFILFAK</sequence>
<dbReference type="SUPFAM" id="SSF49785">
    <property type="entry name" value="Galactose-binding domain-like"/>
    <property type="match status" value="1"/>
</dbReference>
<reference evidence="3 4" key="1">
    <citation type="submission" date="2016-09" db="EMBL/GenBank/DDBJ databases">
        <title>Desulfuribacillus arsenicus sp. nov., an obligately anaerobic, dissimilatory arsenic- and antimonate-reducing bacterium isolated from anoxic sediments.</title>
        <authorList>
            <person name="Abin C.A."/>
            <person name="Hollibaugh J.T."/>
        </authorList>
    </citation>
    <scope>NUCLEOTIDE SEQUENCE [LARGE SCALE GENOMIC DNA]</scope>
    <source>
        <strain evidence="3 4">MLFW-2</strain>
    </source>
</reference>
<dbReference type="Gene3D" id="2.60.120.1060">
    <property type="entry name" value="NPCBM/NEW2 domain"/>
    <property type="match status" value="1"/>
</dbReference>
<evidence type="ECO:0000256" key="1">
    <source>
        <dbReference type="SAM" id="Phobius"/>
    </source>
</evidence>
<keyword evidence="1" id="KW-0812">Transmembrane</keyword>
<dbReference type="Pfam" id="PF07833">
    <property type="entry name" value="Cu_amine_oxidN1"/>
    <property type="match status" value="1"/>
</dbReference>
<evidence type="ECO:0000259" key="2">
    <source>
        <dbReference type="Pfam" id="PF07833"/>
    </source>
</evidence>
<dbReference type="OrthoDB" id="2653198at2"/>
<organism evidence="3 4">
    <name type="scientific">Desulfuribacillus stibiiarsenatis</name>
    <dbReference type="NCBI Taxonomy" id="1390249"/>
    <lineage>
        <taxon>Bacteria</taxon>
        <taxon>Bacillati</taxon>
        <taxon>Bacillota</taxon>
        <taxon>Desulfuribacillia</taxon>
        <taxon>Desulfuribacillales</taxon>
        <taxon>Desulfuribacillaceae</taxon>
        <taxon>Desulfuribacillus</taxon>
    </lineage>
</organism>
<dbReference type="InterPro" id="IPR038637">
    <property type="entry name" value="NPCBM_sf"/>
</dbReference>
<keyword evidence="1" id="KW-1133">Transmembrane helix</keyword>
<dbReference type="SUPFAM" id="SSF55383">
    <property type="entry name" value="Copper amine oxidase, domain N"/>
    <property type="match status" value="1"/>
</dbReference>
<accession>A0A1E5L255</accession>
<dbReference type="STRING" id="1390249.BHU72_12490"/>
<dbReference type="InterPro" id="IPR008979">
    <property type="entry name" value="Galactose-bd-like_sf"/>
</dbReference>
<feature type="transmembrane region" description="Helical" evidence="1">
    <location>
        <begin position="21"/>
        <end position="40"/>
    </location>
</feature>
<dbReference type="RefSeq" id="WP_069703452.1">
    <property type="nucleotide sequence ID" value="NZ_MJAT01000040.1"/>
</dbReference>
<evidence type="ECO:0000313" key="3">
    <source>
        <dbReference type="EMBL" id="OEH84215.1"/>
    </source>
</evidence>
<keyword evidence="4" id="KW-1185">Reference proteome</keyword>
<protein>
    <recommendedName>
        <fullName evidence="2">Copper amine oxidase-like N-terminal domain-containing protein</fullName>
    </recommendedName>
</protein>